<name>J3LGA2_ORYBR</name>
<dbReference type="AlphaFoldDB" id="J3LGA2"/>
<evidence type="ECO:0000313" key="1">
    <source>
        <dbReference type="EnsemblPlants" id="OB02G36690.1"/>
    </source>
</evidence>
<reference evidence="1" key="1">
    <citation type="submission" date="2013-04" db="UniProtKB">
        <authorList>
            <consortium name="EnsemblPlants"/>
        </authorList>
    </citation>
    <scope>IDENTIFICATION</scope>
</reference>
<evidence type="ECO:0000313" key="2">
    <source>
        <dbReference type="Proteomes" id="UP000006038"/>
    </source>
</evidence>
<dbReference type="Gramene" id="OB02G36690.1">
    <property type="protein sequence ID" value="OB02G36690.1"/>
    <property type="gene ID" value="OB02G36690"/>
</dbReference>
<proteinExistence type="predicted"/>
<accession>J3LGA2</accession>
<organism evidence="1">
    <name type="scientific">Oryza brachyantha</name>
    <name type="common">malo sina</name>
    <dbReference type="NCBI Taxonomy" id="4533"/>
    <lineage>
        <taxon>Eukaryota</taxon>
        <taxon>Viridiplantae</taxon>
        <taxon>Streptophyta</taxon>
        <taxon>Embryophyta</taxon>
        <taxon>Tracheophyta</taxon>
        <taxon>Spermatophyta</taxon>
        <taxon>Magnoliopsida</taxon>
        <taxon>Liliopsida</taxon>
        <taxon>Poales</taxon>
        <taxon>Poaceae</taxon>
        <taxon>BOP clade</taxon>
        <taxon>Oryzoideae</taxon>
        <taxon>Oryzeae</taxon>
        <taxon>Oryzinae</taxon>
        <taxon>Oryza</taxon>
    </lineage>
</organism>
<protein>
    <submittedName>
        <fullName evidence="1">Uncharacterized protein</fullName>
    </submittedName>
</protein>
<dbReference type="EnsemblPlants" id="OB02G36690.1">
    <property type="protein sequence ID" value="OB02G36690.1"/>
    <property type="gene ID" value="OB02G36690"/>
</dbReference>
<dbReference type="Proteomes" id="UP000006038">
    <property type="component" value="Unassembled WGS sequence"/>
</dbReference>
<sequence length="101" mass="11983">MIEVIMYPVIDVQMLSHFDVRSQIFDILEIELAINFYFNMFMKHKYIMKILFKTNLHKPYFNLIAAIPKCHQVLTGWSNIGLFWLKKLQIGYSVHEASSLD</sequence>
<dbReference type="HOGENOM" id="CLU_2296039_0_0_1"/>
<keyword evidence="2" id="KW-1185">Reference proteome</keyword>